<evidence type="ECO:0000313" key="1">
    <source>
        <dbReference type="EMBL" id="KII68026.1"/>
    </source>
</evidence>
<dbReference type="AlphaFoldDB" id="A0A0C2MLE2"/>
<gene>
    <name evidence="1" type="ORF">RF11_02029</name>
</gene>
<sequence length="120" mass="13748">MVLVTIALICIPWLFLTKPIALIIRKIGRPTNPPRVSNEDVLVDMITPEDQVVRAADESEGIEFEKNVQSKIEDSSIFVVNDETTLMYPGEDDPLSTWAVNRDMLDIPWFWCWLRLSDLS</sequence>
<organism evidence="1 2">
    <name type="scientific">Thelohanellus kitauei</name>
    <name type="common">Myxosporean</name>
    <dbReference type="NCBI Taxonomy" id="669202"/>
    <lineage>
        <taxon>Eukaryota</taxon>
        <taxon>Metazoa</taxon>
        <taxon>Cnidaria</taxon>
        <taxon>Myxozoa</taxon>
        <taxon>Myxosporea</taxon>
        <taxon>Bivalvulida</taxon>
        <taxon>Platysporina</taxon>
        <taxon>Myxobolidae</taxon>
        <taxon>Thelohanellus</taxon>
    </lineage>
</organism>
<keyword evidence="2" id="KW-1185">Reference proteome</keyword>
<reference evidence="1 2" key="1">
    <citation type="journal article" date="2014" name="Genome Biol. Evol.">
        <title>The genome of the myxosporean Thelohanellus kitauei shows adaptations to nutrient acquisition within its fish host.</title>
        <authorList>
            <person name="Yang Y."/>
            <person name="Xiong J."/>
            <person name="Zhou Z."/>
            <person name="Huo F."/>
            <person name="Miao W."/>
            <person name="Ran C."/>
            <person name="Liu Y."/>
            <person name="Zhang J."/>
            <person name="Feng J."/>
            <person name="Wang M."/>
            <person name="Wang M."/>
            <person name="Wang L."/>
            <person name="Yao B."/>
        </authorList>
    </citation>
    <scope>NUCLEOTIDE SEQUENCE [LARGE SCALE GENOMIC DNA]</scope>
    <source>
        <strain evidence="1">Wuqing</strain>
    </source>
</reference>
<protein>
    <submittedName>
        <fullName evidence="1">Uncharacterized protein</fullName>
    </submittedName>
</protein>
<proteinExistence type="predicted"/>
<evidence type="ECO:0000313" key="2">
    <source>
        <dbReference type="Proteomes" id="UP000031668"/>
    </source>
</evidence>
<accession>A0A0C2MLE2</accession>
<dbReference type="Proteomes" id="UP000031668">
    <property type="component" value="Unassembled WGS sequence"/>
</dbReference>
<dbReference type="EMBL" id="JWZT01002990">
    <property type="protein sequence ID" value="KII68026.1"/>
    <property type="molecule type" value="Genomic_DNA"/>
</dbReference>
<name>A0A0C2MLE2_THEKT</name>
<comment type="caution">
    <text evidence="1">The sequence shown here is derived from an EMBL/GenBank/DDBJ whole genome shotgun (WGS) entry which is preliminary data.</text>
</comment>